<evidence type="ECO:0000313" key="5">
    <source>
        <dbReference type="Proteomes" id="UP000231962"/>
    </source>
</evidence>
<protein>
    <submittedName>
        <fullName evidence="4">Fructosamine kinase</fullName>
    </submittedName>
</protein>
<dbReference type="InterPro" id="IPR011009">
    <property type="entry name" value="Kinase-like_dom_sf"/>
</dbReference>
<dbReference type="RefSeq" id="WP_100711931.1">
    <property type="nucleotide sequence ID" value="NZ_NPDY01000001.1"/>
</dbReference>
<keyword evidence="5" id="KW-1185">Reference proteome</keyword>
<name>A0A2M9ZR09_9LEPT</name>
<dbReference type="PANTHER" id="PTHR12149">
    <property type="entry name" value="FRUCTOSAMINE 3 KINASE-RELATED PROTEIN"/>
    <property type="match status" value="1"/>
</dbReference>
<evidence type="ECO:0000313" key="6">
    <source>
        <dbReference type="Proteomes" id="UP000231990"/>
    </source>
</evidence>
<dbReference type="InterPro" id="IPR016477">
    <property type="entry name" value="Fructo-/Ketosamine-3-kinase"/>
</dbReference>
<evidence type="ECO:0000256" key="1">
    <source>
        <dbReference type="ARBA" id="ARBA00009460"/>
    </source>
</evidence>
<dbReference type="PIRSF" id="PIRSF006221">
    <property type="entry name" value="Ketosamine-3-kinase"/>
    <property type="match status" value="1"/>
</dbReference>
<dbReference type="EMBL" id="NPDY01000001">
    <property type="protein sequence ID" value="PJZ70988.1"/>
    <property type="molecule type" value="Genomic_DNA"/>
</dbReference>
<dbReference type="GO" id="GO:0016301">
    <property type="term" value="F:kinase activity"/>
    <property type="evidence" value="ECO:0007669"/>
    <property type="project" value="UniProtKB-UniRule"/>
</dbReference>
<evidence type="ECO:0000313" key="3">
    <source>
        <dbReference type="EMBL" id="PJZ70988.1"/>
    </source>
</evidence>
<dbReference type="Gene3D" id="3.90.1200.10">
    <property type="match status" value="1"/>
</dbReference>
<dbReference type="Pfam" id="PF03881">
    <property type="entry name" value="Fructosamin_kin"/>
    <property type="match status" value="1"/>
</dbReference>
<sequence>MTLMNAGIEESIREGLERLGILSPTKKAFIQFHSSSLFDLYSVRLQDNSKLAVKLIPQKEAASAEEEGLLQLNRLGVRVPECFGTVDLGKFAILAMEFIETGSSAGFRQDLIASLKLMYRVEFGSWGWKRDNFIGSLPQKNSWHSLFTDFFWNDRLKRQIELAFSRKLITEKDSEMIRQIFVKFSEDWNLNRVQPRLVHGDLWSGNVLQGKNGFAYLIDPAVAYSHPEQDLAMLQLFGSPINLEEMQEILSVVGIEDPDHLKDRIQFWQLYPVLVHINLFGASYLSSLRHILRYYKSV</sequence>
<dbReference type="Proteomes" id="UP000231990">
    <property type="component" value="Unassembled WGS sequence"/>
</dbReference>
<comment type="caution">
    <text evidence="4">The sequence shown here is derived from an EMBL/GenBank/DDBJ whole genome shotgun (WGS) entry which is preliminary data.</text>
</comment>
<gene>
    <name evidence="3" type="ORF">CH360_00155</name>
    <name evidence="4" type="ORF">CH373_00155</name>
</gene>
<evidence type="ECO:0000256" key="2">
    <source>
        <dbReference type="PIRNR" id="PIRNR006221"/>
    </source>
</evidence>
<dbReference type="PANTHER" id="PTHR12149:SF8">
    <property type="entry name" value="PROTEIN-RIBULOSAMINE 3-KINASE"/>
    <property type="match status" value="1"/>
</dbReference>
<comment type="similarity">
    <text evidence="1 2">Belongs to the fructosamine kinase family.</text>
</comment>
<dbReference type="OrthoDB" id="5291879at2"/>
<organism evidence="4 6">
    <name type="scientific">Leptospira perolatii</name>
    <dbReference type="NCBI Taxonomy" id="2023191"/>
    <lineage>
        <taxon>Bacteria</taxon>
        <taxon>Pseudomonadati</taxon>
        <taxon>Spirochaetota</taxon>
        <taxon>Spirochaetia</taxon>
        <taxon>Leptospirales</taxon>
        <taxon>Leptospiraceae</taxon>
        <taxon>Leptospira</taxon>
    </lineage>
</organism>
<accession>A0A2M9ZR09</accession>
<dbReference type="EMBL" id="NPDZ01000001">
    <property type="protein sequence ID" value="PJZ74520.1"/>
    <property type="molecule type" value="Genomic_DNA"/>
</dbReference>
<dbReference type="SUPFAM" id="SSF56112">
    <property type="entry name" value="Protein kinase-like (PK-like)"/>
    <property type="match status" value="1"/>
</dbReference>
<evidence type="ECO:0000313" key="4">
    <source>
        <dbReference type="EMBL" id="PJZ74520.1"/>
    </source>
</evidence>
<reference evidence="5 6" key="1">
    <citation type="submission" date="2017-07" db="EMBL/GenBank/DDBJ databases">
        <title>Leptospira spp. isolated from tropical soils.</title>
        <authorList>
            <person name="Thibeaux R."/>
            <person name="Iraola G."/>
            <person name="Ferres I."/>
            <person name="Bierque E."/>
            <person name="Girault D."/>
            <person name="Soupe-Gilbert M.-E."/>
            <person name="Picardeau M."/>
            <person name="Goarant C."/>
        </authorList>
    </citation>
    <scope>NUCLEOTIDE SEQUENCE [LARGE SCALE GENOMIC DNA]</scope>
    <source>
        <strain evidence="4 6">FH1-B-B1</strain>
        <strain evidence="3 5">FH1-B-C1</strain>
    </source>
</reference>
<dbReference type="Proteomes" id="UP000231962">
    <property type="component" value="Unassembled WGS sequence"/>
</dbReference>
<dbReference type="AlphaFoldDB" id="A0A2M9ZR09"/>
<keyword evidence="2 4" id="KW-0418">Kinase</keyword>
<proteinExistence type="inferred from homology"/>
<keyword evidence="2" id="KW-0808">Transferase</keyword>